<accession>A0A9Q2ZUD9</accession>
<proteinExistence type="predicted"/>
<dbReference type="Proteomes" id="UP000783102">
    <property type="component" value="Unassembled WGS sequence"/>
</dbReference>
<dbReference type="Gene3D" id="3.30.2010.10">
    <property type="entry name" value="Metalloproteases ('zincins'), catalytic domain"/>
    <property type="match status" value="1"/>
</dbReference>
<evidence type="ECO:0000313" key="2">
    <source>
        <dbReference type="EMBL" id="MBT8550641.1"/>
    </source>
</evidence>
<evidence type="ECO:0000313" key="3">
    <source>
        <dbReference type="Proteomes" id="UP000783102"/>
    </source>
</evidence>
<dbReference type="Pfam" id="PF01863">
    <property type="entry name" value="YgjP-like"/>
    <property type="match status" value="1"/>
</dbReference>
<feature type="domain" description="YgjP-like metallopeptidase" evidence="1">
    <location>
        <begin position="25"/>
        <end position="228"/>
    </location>
</feature>
<reference evidence="2" key="1">
    <citation type="journal article" date="2021" name="Genome Biol. Evol.">
        <title>Continental-Scale Gene Flow Prevents Allopatric Divergence of Pelagic Freshwater Bacteria.</title>
        <authorList>
            <person name="Hoetzinger M."/>
            <person name="Pitt A."/>
            <person name="Huemer A."/>
            <person name="Hahn M.W."/>
        </authorList>
    </citation>
    <scope>NUCLEOTIDE SEQUENCE</scope>
    <source>
        <strain evidence="2">SM1-W8</strain>
    </source>
</reference>
<dbReference type="AlphaFoldDB" id="A0A9Q2ZUD9"/>
<dbReference type="EMBL" id="JAANEY010000001">
    <property type="protein sequence ID" value="MBT8550641.1"/>
    <property type="molecule type" value="Genomic_DNA"/>
</dbReference>
<dbReference type="PANTHER" id="PTHR30399:SF1">
    <property type="entry name" value="UTP PYROPHOSPHATASE"/>
    <property type="match status" value="1"/>
</dbReference>
<dbReference type="CDD" id="cd07344">
    <property type="entry name" value="M48_yhfN_like"/>
    <property type="match status" value="1"/>
</dbReference>
<sequence>MSKETLNQTLVFEDFSATLKRSKRKDIEIQIKADNAVVVFAPIAAKIDQIKLLVNQRLQWIQSKRLTRSLTLQKNKKEYVPGESFLLFGDNYSLEIKNHGKQSNLVHDGKRFQLKPQATKDGEKWFVSFYKKAAKESLVPRAESLAKKLGYKASQIRVMELGARWGSCSSAKRINLNWRLAMLPRHIADYVIIHELTHIEATGHNDKFWKKVEIAMPKYRDAERWLSKNGHKVVL</sequence>
<comment type="caution">
    <text evidence="2">The sequence shown here is derived from an EMBL/GenBank/DDBJ whole genome shotgun (WGS) entry which is preliminary data.</text>
</comment>
<name>A0A9Q2ZUD9_9BURK</name>
<dbReference type="InterPro" id="IPR002725">
    <property type="entry name" value="YgjP-like_metallopeptidase"/>
</dbReference>
<gene>
    <name evidence="2" type="ORF">G6731_01510</name>
</gene>
<evidence type="ECO:0000259" key="1">
    <source>
        <dbReference type="Pfam" id="PF01863"/>
    </source>
</evidence>
<protein>
    <submittedName>
        <fullName evidence="2">M48 family metallopeptidase</fullName>
    </submittedName>
</protein>
<dbReference type="PANTHER" id="PTHR30399">
    <property type="entry name" value="UNCHARACTERIZED PROTEIN YGJP"/>
    <property type="match status" value="1"/>
</dbReference>
<organism evidence="2 3">
    <name type="scientific">Polynucleobacter paneuropaeus</name>
    <dbReference type="NCBI Taxonomy" id="2527775"/>
    <lineage>
        <taxon>Bacteria</taxon>
        <taxon>Pseudomonadati</taxon>
        <taxon>Pseudomonadota</taxon>
        <taxon>Betaproteobacteria</taxon>
        <taxon>Burkholderiales</taxon>
        <taxon>Burkholderiaceae</taxon>
        <taxon>Polynucleobacter</taxon>
    </lineage>
</organism>
<dbReference type="InterPro" id="IPR053136">
    <property type="entry name" value="UTP_pyrophosphatase-like"/>
</dbReference>